<dbReference type="GO" id="GO:0007584">
    <property type="term" value="P:response to nutrient"/>
    <property type="evidence" value="ECO:0007669"/>
    <property type="project" value="TreeGrafter"/>
</dbReference>
<dbReference type="FunFam" id="3.40.50.920:FF:000001">
    <property type="entry name" value="Pyruvate dehydrogenase E1 beta subunit"/>
    <property type="match status" value="1"/>
</dbReference>
<dbReference type="InterPro" id="IPR033248">
    <property type="entry name" value="Transketolase_C"/>
</dbReference>
<proteinExistence type="predicted"/>
<dbReference type="CDD" id="cd07036">
    <property type="entry name" value="TPP_PYR_E1-PDHc-beta_like"/>
    <property type="match status" value="1"/>
</dbReference>
<comment type="cofactor">
    <cofactor evidence="1">
        <name>thiamine diphosphate</name>
        <dbReference type="ChEBI" id="CHEBI:58937"/>
    </cofactor>
</comment>
<dbReference type="SUPFAM" id="SSF52518">
    <property type="entry name" value="Thiamin diphosphate-binding fold (THDP-binding)"/>
    <property type="match status" value="1"/>
</dbReference>
<evidence type="ECO:0000313" key="6">
    <source>
        <dbReference type="EMBL" id="CAG8574202.1"/>
    </source>
</evidence>
<dbReference type="Gene3D" id="3.40.50.920">
    <property type="match status" value="1"/>
</dbReference>
<dbReference type="SMART" id="SM00861">
    <property type="entry name" value="Transket_pyr"/>
    <property type="match status" value="1"/>
</dbReference>
<comment type="catalytic activity">
    <reaction evidence="4">
        <text>N(6)-[(R)-lipoyl]-L-lysyl-[protein] + 3-methyl-2-oxobutanoate + H(+) = N(6)-[(R)-S(8)-2-methylpropanoyldihydrolipoyl]-L-lysyl-[protein] + CO2</text>
        <dbReference type="Rhea" id="RHEA:13457"/>
        <dbReference type="Rhea" id="RHEA-COMP:10474"/>
        <dbReference type="Rhea" id="RHEA-COMP:10497"/>
        <dbReference type="ChEBI" id="CHEBI:11851"/>
        <dbReference type="ChEBI" id="CHEBI:15378"/>
        <dbReference type="ChEBI" id="CHEBI:16526"/>
        <dbReference type="ChEBI" id="CHEBI:83099"/>
        <dbReference type="ChEBI" id="CHEBI:83142"/>
        <dbReference type="EC" id="1.2.4.4"/>
    </reaction>
    <physiologicalReaction direction="left-to-right" evidence="4">
        <dbReference type="Rhea" id="RHEA:13458"/>
    </physiologicalReaction>
</comment>
<dbReference type="InterPro" id="IPR005475">
    <property type="entry name" value="Transketolase-like_Pyr-bd"/>
</dbReference>
<dbReference type="EMBL" id="CAJVPI010000814">
    <property type="protein sequence ID" value="CAG8574202.1"/>
    <property type="molecule type" value="Genomic_DNA"/>
</dbReference>
<feature type="domain" description="Transketolase-like pyrimidine-binding" evidence="5">
    <location>
        <begin position="86"/>
        <end position="261"/>
    </location>
</feature>
<dbReference type="GO" id="GO:0009083">
    <property type="term" value="P:branched-chain amino acid catabolic process"/>
    <property type="evidence" value="ECO:0007669"/>
    <property type="project" value="TreeGrafter"/>
</dbReference>
<keyword evidence="7" id="KW-1185">Reference proteome</keyword>
<evidence type="ECO:0000259" key="5">
    <source>
        <dbReference type="SMART" id="SM00861"/>
    </source>
</evidence>
<reference evidence="6" key="1">
    <citation type="submission" date="2021-06" db="EMBL/GenBank/DDBJ databases">
        <authorList>
            <person name="Kallberg Y."/>
            <person name="Tangrot J."/>
            <person name="Rosling A."/>
        </authorList>
    </citation>
    <scope>NUCLEOTIDE SEQUENCE</scope>
    <source>
        <strain evidence="6">BR232B</strain>
    </source>
</reference>
<protein>
    <recommendedName>
        <fullName evidence="2">3-methyl-2-oxobutanoate dehydrogenase (2-methylpropanoyl-transferring)</fullName>
        <ecNumber evidence="2">1.2.4.4</ecNumber>
    </recommendedName>
</protein>
<comment type="caution">
    <text evidence="6">The sequence shown here is derived from an EMBL/GenBank/DDBJ whole genome shotgun (WGS) entry which is preliminary data.</text>
</comment>
<dbReference type="Pfam" id="PF02780">
    <property type="entry name" value="Transketolase_C"/>
    <property type="match status" value="1"/>
</dbReference>
<keyword evidence="3" id="KW-0560">Oxidoreductase</keyword>
<gene>
    <name evidence="6" type="ORF">PBRASI_LOCUS6264</name>
</gene>
<dbReference type="FunFam" id="3.40.50.970:FF:000001">
    <property type="entry name" value="Pyruvate dehydrogenase E1 beta subunit"/>
    <property type="match status" value="1"/>
</dbReference>
<dbReference type="Proteomes" id="UP000789739">
    <property type="component" value="Unassembled WGS sequence"/>
</dbReference>
<evidence type="ECO:0000256" key="2">
    <source>
        <dbReference type="ARBA" id="ARBA00012277"/>
    </source>
</evidence>
<name>A0A9N9G363_9GLOM</name>
<dbReference type="OrthoDB" id="878at2759"/>
<evidence type="ECO:0000256" key="1">
    <source>
        <dbReference type="ARBA" id="ARBA00001964"/>
    </source>
</evidence>
<evidence type="ECO:0000313" key="7">
    <source>
        <dbReference type="Proteomes" id="UP000789739"/>
    </source>
</evidence>
<sequence>MSSFRAATRPFIANCWKINSNRVYIKAFSSVRNFPFGVCRESSPAPAEGFMPGLARSKLLKHTHEEALKNPELVDTGVVGGETKKMNFLQGVNDAMCITLATDETAVVFGEDVSFGGVFRCTLGLAEMFGKDRVFNTPLSEQGIVGFGIGMASVGHTAIAEIQFADYIFPAFDQLVNEAAKYRYRSGNEFSIGGLTVRSPSSAVGHGAHYHSQMPEAYFAHTPGLKVVIPRSPIQAKGLLLASIKDPNPVIFFEPKILYRAAGNYEYNGGYSDNRGPLIKIEQVPTGDYELPLGKAEVLKRGKDVTVVGYGSQIYTLEIAIQMAEKHIPGLSCELIDLRTILPWDVDTVAKSVDKTGRLVIAHEAPKTAGFGAEIAASVMERCFLRLESPIQRVCGWDTPFPLVFEKFYLPDVTRCFEAIKKAAEY</sequence>
<dbReference type="InterPro" id="IPR009014">
    <property type="entry name" value="Transketo_C/PFOR_II"/>
</dbReference>
<organism evidence="6 7">
    <name type="scientific">Paraglomus brasilianum</name>
    <dbReference type="NCBI Taxonomy" id="144538"/>
    <lineage>
        <taxon>Eukaryota</taxon>
        <taxon>Fungi</taxon>
        <taxon>Fungi incertae sedis</taxon>
        <taxon>Mucoromycota</taxon>
        <taxon>Glomeromycotina</taxon>
        <taxon>Glomeromycetes</taxon>
        <taxon>Paraglomerales</taxon>
        <taxon>Paraglomeraceae</taxon>
        <taxon>Paraglomus</taxon>
    </lineage>
</organism>
<accession>A0A9N9G363</accession>
<dbReference type="GO" id="GO:0006091">
    <property type="term" value="P:generation of precursor metabolites and energy"/>
    <property type="evidence" value="ECO:0007669"/>
    <property type="project" value="UniProtKB-ARBA"/>
</dbReference>
<dbReference type="PANTHER" id="PTHR42980:SF1">
    <property type="entry name" value="2-OXOISOVALERATE DEHYDROGENASE SUBUNIT BETA, MITOCHONDRIAL"/>
    <property type="match status" value="1"/>
</dbReference>
<dbReference type="Gene3D" id="3.40.50.970">
    <property type="match status" value="1"/>
</dbReference>
<dbReference type="Pfam" id="PF02779">
    <property type="entry name" value="Transket_pyr"/>
    <property type="match status" value="1"/>
</dbReference>
<dbReference type="PANTHER" id="PTHR42980">
    <property type="entry name" value="2-OXOISOVALERATE DEHYDROGENASE SUBUNIT BETA-RELATED"/>
    <property type="match status" value="1"/>
</dbReference>
<dbReference type="AlphaFoldDB" id="A0A9N9G363"/>
<dbReference type="EC" id="1.2.4.4" evidence="2"/>
<dbReference type="GO" id="GO:0003863">
    <property type="term" value="F:branched-chain 2-oxo acid dehydrogenase activity"/>
    <property type="evidence" value="ECO:0007669"/>
    <property type="project" value="UniProtKB-EC"/>
</dbReference>
<dbReference type="SUPFAM" id="SSF52922">
    <property type="entry name" value="TK C-terminal domain-like"/>
    <property type="match status" value="1"/>
</dbReference>
<dbReference type="InterPro" id="IPR029061">
    <property type="entry name" value="THDP-binding"/>
</dbReference>
<evidence type="ECO:0000256" key="3">
    <source>
        <dbReference type="ARBA" id="ARBA00023002"/>
    </source>
</evidence>
<evidence type="ECO:0000256" key="4">
    <source>
        <dbReference type="ARBA" id="ARBA00051764"/>
    </source>
</evidence>